<organism evidence="2">
    <name type="scientific">Cacopsylla melanoneura</name>
    <dbReference type="NCBI Taxonomy" id="428564"/>
    <lineage>
        <taxon>Eukaryota</taxon>
        <taxon>Metazoa</taxon>
        <taxon>Ecdysozoa</taxon>
        <taxon>Arthropoda</taxon>
        <taxon>Hexapoda</taxon>
        <taxon>Insecta</taxon>
        <taxon>Pterygota</taxon>
        <taxon>Neoptera</taxon>
        <taxon>Paraneoptera</taxon>
        <taxon>Hemiptera</taxon>
        <taxon>Sternorrhyncha</taxon>
        <taxon>Psylloidea</taxon>
        <taxon>Psyllidae</taxon>
        <taxon>Psyllinae</taxon>
        <taxon>Cacopsylla</taxon>
    </lineage>
</organism>
<dbReference type="EMBL" id="HBUF01403925">
    <property type="protein sequence ID" value="CAG6737593.1"/>
    <property type="molecule type" value="Transcribed_RNA"/>
</dbReference>
<name>A0A8D9E1S0_9HEMI</name>
<feature type="compositionally biased region" description="Polar residues" evidence="1">
    <location>
        <begin position="1"/>
        <end position="16"/>
    </location>
</feature>
<evidence type="ECO:0000256" key="1">
    <source>
        <dbReference type="SAM" id="MobiDB-lite"/>
    </source>
</evidence>
<feature type="region of interest" description="Disordered" evidence="1">
    <location>
        <begin position="1"/>
        <end position="22"/>
    </location>
</feature>
<protein>
    <submittedName>
        <fullName evidence="2">Uncharacterized protein</fullName>
    </submittedName>
</protein>
<dbReference type="AlphaFoldDB" id="A0A8D9E1S0"/>
<evidence type="ECO:0000313" key="2">
    <source>
        <dbReference type="EMBL" id="CAG6737593.1"/>
    </source>
</evidence>
<accession>A0A8D9E1S0</accession>
<sequence>MDNTSIATHCPHSQSPPRVRDKKSCVGPKWDCLLPIIIKLYPDVKEINPDTFINMIRETRGPNLCTAIKDYNMQPQCVLEVLNSLMSYQHFESLHCDIKCRLRSSRAFLRDTYGT</sequence>
<reference evidence="2" key="1">
    <citation type="submission" date="2021-05" db="EMBL/GenBank/DDBJ databases">
        <authorList>
            <person name="Alioto T."/>
            <person name="Alioto T."/>
            <person name="Gomez Garrido J."/>
        </authorList>
    </citation>
    <scope>NUCLEOTIDE SEQUENCE</scope>
</reference>
<proteinExistence type="predicted"/>